<dbReference type="Pfam" id="PF02515">
    <property type="entry name" value="CoA_transf_3"/>
    <property type="match status" value="1"/>
</dbReference>
<sequence length="388" mass="43146">MPLTSIRVLDLTRLLPGPYCSMLLADFGADVIKIEDKEMGDYARRYTPLLDEDSAIFHALNRNKKSVCLNLKLEKDKASFLQMVESADVVLESFRPGVMKKLGVDYEILKTINPRIIYCSITGYGQTGPYAQEAGHDINYLSYAGLLHLMGEQGGKPIIPATQIADIGGGAYPAALGILLSLWERESSGKGQLIDISMMDGVIAWLQATLPNYLATNQLQERGAHQLNGAFACYNVYETQDSRWLAVGALEHKFWQAFCETIGRKELISQQHATLQEQHRMKYVIQTVIQQKTLTEWLELFECVEACVTPVRNFSEVVDDPQVKARNMILSLPHPTLGIVNQIGIPIKLSKTPGRIHSLAPKHGEHTEAFVSKLTSNSTVDDELSKGD</sequence>
<keyword evidence="2" id="KW-1185">Reference proteome</keyword>
<dbReference type="Gene3D" id="3.30.1540.10">
    <property type="entry name" value="formyl-coa transferase, domain 3"/>
    <property type="match status" value="1"/>
</dbReference>
<dbReference type="Proteomes" id="UP000036780">
    <property type="component" value="Unassembled WGS sequence"/>
</dbReference>
<dbReference type="InterPro" id="IPR023606">
    <property type="entry name" value="CoA-Trfase_III_dom_1_sf"/>
</dbReference>
<comment type="caution">
    <text evidence="1">The sequence shown here is derived from an EMBL/GenBank/DDBJ whole genome shotgun (WGS) entry which is preliminary data.</text>
</comment>
<evidence type="ECO:0000313" key="2">
    <source>
        <dbReference type="Proteomes" id="UP000036780"/>
    </source>
</evidence>
<dbReference type="InterPro" id="IPR003673">
    <property type="entry name" value="CoA-Trfase_fam_III"/>
</dbReference>
<dbReference type="GO" id="GO:0003824">
    <property type="term" value="F:catalytic activity"/>
    <property type="evidence" value="ECO:0007669"/>
    <property type="project" value="InterPro"/>
</dbReference>
<evidence type="ECO:0000313" key="1">
    <source>
        <dbReference type="EMBL" id="KNE19543.1"/>
    </source>
</evidence>
<dbReference type="InterPro" id="IPR050509">
    <property type="entry name" value="CoA-transferase_III"/>
</dbReference>
<reference evidence="2" key="1">
    <citation type="submission" date="2015-07" db="EMBL/GenBank/DDBJ databases">
        <title>Fjat-10053 dsm26.</title>
        <authorList>
            <person name="Liu B."/>
            <person name="Wang J."/>
            <person name="Zhu Y."/>
            <person name="Liu G."/>
            <person name="Chen Q."/>
            <person name="Chen Z."/>
            <person name="Lan J."/>
            <person name="Che J."/>
            <person name="Ge C."/>
            <person name="Shi H."/>
            <person name="Pan Z."/>
            <person name="Liu X."/>
        </authorList>
    </citation>
    <scope>NUCLEOTIDE SEQUENCE [LARGE SCALE GENOMIC DNA]</scope>
    <source>
        <strain evidence="2">DSM 26</strain>
    </source>
</reference>
<gene>
    <name evidence="1" type="ORF">AFK71_13770</name>
</gene>
<dbReference type="AlphaFoldDB" id="A0A0L0QMT9"/>
<name>A0A0L0QMT9_VIRPA</name>
<dbReference type="Gene3D" id="3.40.50.10540">
    <property type="entry name" value="Crotonobetainyl-coa:carnitine coa-transferase, domain 1"/>
    <property type="match status" value="1"/>
</dbReference>
<proteinExistence type="predicted"/>
<dbReference type="InterPro" id="IPR044855">
    <property type="entry name" value="CoA-Trfase_III_dom3_sf"/>
</dbReference>
<dbReference type="EMBL" id="LGTO01000007">
    <property type="protein sequence ID" value="KNE19543.1"/>
    <property type="molecule type" value="Genomic_DNA"/>
</dbReference>
<organism evidence="1 2">
    <name type="scientific">Virgibacillus pantothenticus</name>
    <dbReference type="NCBI Taxonomy" id="1473"/>
    <lineage>
        <taxon>Bacteria</taxon>
        <taxon>Bacillati</taxon>
        <taxon>Bacillota</taxon>
        <taxon>Bacilli</taxon>
        <taxon>Bacillales</taxon>
        <taxon>Bacillaceae</taxon>
        <taxon>Virgibacillus</taxon>
    </lineage>
</organism>
<dbReference type="GeneID" id="66871439"/>
<dbReference type="RefSeq" id="WP_050352083.1">
    <property type="nucleotide sequence ID" value="NZ_CP073011.1"/>
</dbReference>
<dbReference type="SUPFAM" id="SSF89796">
    <property type="entry name" value="CoA-transferase family III (CaiB/BaiF)"/>
    <property type="match status" value="1"/>
</dbReference>
<dbReference type="PANTHER" id="PTHR48228:SF5">
    <property type="entry name" value="ALPHA-METHYLACYL-COA RACEMASE"/>
    <property type="match status" value="1"/>
</dbReference>
<accession>A0A0L0QMT9</accession>
<dbReference type="OrthoDB" id="9797653at2"/>
<protein>
    <submittedName>
        <fullName evidence="1">Carnitine dehydratase</fullName>
    </submittedName>
</protein>
<dbReference type="PANTHER" id="PTHR48228">
    <property type="entry name" value="SUCCINYL-COA--D-CITRAMALATE COA-TRANSFERASE"/>
    <property type="match status" value="1"/>
</dbReference>
<dbReference type="PATRIC" id="fig|1473.5.peg.1371"/>